<comment type="caution">
    <text evidence="4">The sequence shown here is derived from an EMBL/GenBank/DDBJ whole genome shotgun (WGS) entry which is preliminary data.</text>
</comment>
<dbReference type="PROSITE" id="PS00028">
    <property type="entry name" value="ZINC_FINGER_C2H2_1"/>
    <property type="match status" value="2"/>
</dbReference>
<dbReference type="Proteomes" id="UP001362999">
    <property type="component" value="Unassembled WGS sequence"/>
</dbReference>
<evidence type="ECO:0000259" key="3">
    <source>
        <dbReference type="PROSITE" id="PS50157"/>
    </source>
</evidence>
<dbReference type="AlphaFoldDB" id="A0AAW0AET0"/>
<dbReference type="InterPro" id="IPR013087">
    <property type="entry name" value="Znf_C2H2_type"/>
</dbReference>
<dbReference type="Gene3D" id="3.30.160.60">
    <property type="entry name" value="Classic Zinc Finger"/>
    <property type="match status" value="1"/>
</dbReference>
<reference evidence="4 5" key="1">
    <citation type="journal article" date="2024" name="J Genomics">
        <title>Draft genome sequencing and assembly of Favolaschia claudopus CIRM-BRFM 2984 isolated from oak limbs.</title>
        <authorList>
            <person name="Navarro D."/>
            <person name="Drula E."/>
            <person name="Chaduli D."/>
            <person name="Cazenave R."/>
            <person name="Ahrendt S."/>
            <person name="Wang J."/>
            <person name="Lipzen A."/>
            <person name="Daum C."/>
            <person name="Barry K."/>
            <person name="Grigoriev I.V."/>
            <person name="Favel A."/>
            <person name="Rosso M.N."/>
            <person name="Martin F."/>
        </authorList>
    </citation>
    <scope>NUCLEOTIDE SEQUENCE [LARGE SCALE GENOMIC DNA]</scope>
    <source>
        <strain evidence="4 5">CIRM-BRFM 2984</strain>
    </source>
</reference>
<protein>
    <recommendedName>
        <fullName evidence="3">C2H2-type domain-containing protein</fullName>
    </recommendedName>
</protein>
<keyword evidence="1" id="KW-0863">Zinc-finger</keyword>
<keyword evidence="1" id="KW-0862">Zinc</keyword>
<dbReference type="PROSITE" id="PS50157">
    <property type="entry name" value="ZINC_FINGER_C2H2_2"/>
    <property type="match status" value="2"/>
</dbReference>
<proteinExistence type="predicted"/>
<evidence type="ECO:0000256" key="1">
    <source>
        <dbReference type="PROSITE-ProRule" id="PRU00042"/>
    </source>
</evidence>
<evidence type="ECO:0000313" key="5">
    <source>
        <dbReference type="Proteomes" id="UP001362999"/>
    </source>
</evidence>
<sequence length="89" mass="10322">MKCSWNTCGRRFADVDVLAKHVDAHYVKTILCAYENCYEAFKSTEKLVKHHRLHEKKGDKLKRSFMPSPPTLVVPPSLDSTTYHPHPHF</sequence>
<accession>A0AAW0AET0</accession>
<feature type="region of interest" description="Disordered" evidence="2">
    <location>
        <begin position="59"/>
        <end position="89"/>
    </location>
</feature>
<keyword evidence="1" id="KW-0479">Metal-binding</keyword>
<dbReference type="SUPFAM" id="SSF57667">
    <property type="entry name" value="beta-beta-alpha zinc fingers"/>
    <property type="match status" value="1"/>
</dbReference>
<evidence type="ECO:0000256" key="2">
    <source>
        <dbReference type="SAM" id="MobiDB-lite"/>
    </source>
</evidence>
<name>A0AAW0AET0_9AGAR</name>
<feature type="domain" description="C2H2-type" evidence="3">
    <location>
        <begin position="1"/>
        <end position="25"/>
    </location>
</feature>
<gene>
    <name evidence="4" type="ORF">R3P38DRAFT_3035626</name>
</gene>
<dbReference type="InterPro" id="IPR036236">
    <property type="entry name" value="Znf_C2H2_sf"/>
</dbReference>
<evidence type="ECO:0000313" key="4">
    <source>
        <dbReference type="EMBL" id="KAK7006932.1"/>
    </source>
</evidence>
<keyword evidence="5" id="KW-1185">Reference proteome</keyword>
<organism evidence="4 5">
    <name type="scientific">Favolaschia claudopus</name>
    <dbReference type="NCBI Taxonomy" id="2862362"/>
    <lineage>
        <taxon>Eukaryota</taxon>
        <taxon>Fungi</taxon>
        <taxon>Dikarya</taxon>
        <taxon>Basidiomycota</taxon>
        <taxon>Agaricomycotina</taxon>
        <taxon>Agaricomycetes</taxon>
        <taxon>Agaricomycetidae</taxon>
        <taxon>Agaricales</taxon>
        <taxon>Marasmiineae</taxon>
        <taxon>Mycenaceae</taxon>
        <taxon>Favolaschia</taxon>
    </lineage>
</organism>
<dbReference type="GO" id="GO:0008270">
    <property type="term" value="F:zinc ion binding"/>
    <property type="evidence" value="ECO:0007669"/>
    <property type="project" value="UniProtKB-KW"/>
</dbReference>
<dbReference type="SMART" id="SM00355">
    <property type="entry name" value="ZnF_C2H2"/>
    <property type="match status" value="2"/>
</dbReference>
<dbReference type="EMBL" id="JAWWNJ010000074">
    <property type="protein sequence ID" value="KAK7006932.1"/>
    <property type="molecule type" value="Genomic_DNA"/>
</dbReference>
<feature type="domain" description="C2H2-type" evidence="3">
    <location>
        <begin position="30"/>
        <end position="59"/>
    </location>
</feature>